<comment type="similarity">
    <text evidence="1 6">Belongs to the peptidase S1B family.</text>
</comment>
<dbReference type="PROSITE" id="PS50240">
    <property type="entry name" value="TRYPSIN_DOM"/>
    <property type="match status" value="1"/>
</dbReference>
<evidence type="ECO:0000313" key="9">
    <source>
        <dbReference type="Proteomes" id="UP001324634"/>
    </source>
</evidence>
<evidence type="ECO:0000256" key="5">
    <source>
        <dbReference type="ARBA" id="ARBA00022825"/>
    </source>
</evidence>
<dbReference type="PRINTS" id="PR00839">
    <property type="entry name" value="V8PROTEASE"/>
</dbReference>
<organism evidence="8 9">
    <name type="scientific">Peredibacter starrii</name>
    <dbReference type="NCBI Taxonomy" id="28202"/>
    <lineage>
        <taxon>Bacteria</taxon>
        <taxon>Pseudomonadati</taxon>
        <taxon>Bdellovibrionota</taxon>
        <taxon>Bacteriovoracia</taxon>
        <taxon>Bacteriovoracales</taxon>
        <taxon>Bacteriovoracaceae</taxon>
        <taxon>Peredibacter</taxon>
    </lineage>
</organism>
<dbReference type="PANTHER" id="PTHR24260">
    <property type="match status" value="1"/>
</dbReference>
<dbReference type="SMART" id="SM00020">
    <property type="entry name" value="Tryp_SPc"/>
    <property type="match status" value="1"/>
</dbReference>
<evidence type="ECO:0000259" key="7">
    <source>
        <dbReference type="PROSITE" id="PS50240"/>
    </source>
</evidence>
<dbReference type="InterPro" id="IPR001254">
    <property type="entry name" value="Trypsin_dom"/>
</dbReference>
<evidence type="ECO:0000256" key="1">
    <source>
        <dbReference type="ARBA" id="ARBA00008764"/>
    </source>
</evidence>
<dbReference type="KEGG" id="psti:SOO65_03480"/>
<dbReference type="InterPro" id="IPR051333">
    <property type="entry name" value="CLIP_Serine_Protease"/>
</dbReference>
<dbReference type="EC" id="3.4.21.-" evidence="6"/>
<dbReference type="RefSeq" id="WP_321396986.1">
    <property type="nucleotide sequence ID" value="NZ_CP139487.1"/>
</dbReference>
<dbReference type="PANTHER" id="PTHR24260:SF132">
    <property type="entry name" value="PEPTIDASE S1 DOMAIN-CONTAINING PROTEIN"/>
    <property type="match status" value="1"/>
</dbReference>
<dbReference type="InterPro" id="IPR008256">
    <property type="entry name" value="Peptidase_S1B"/>
</dbReference>
<name>A0AAX4HRD1_9BACT</name>
<dbReference type="InterPro" id="IPR018114">
    <property type="entry name" value="TRYPSIN_HIS"/>
</dbReference>
<evidence type="ECO:0000256" key="3">
    <source>
        <dbReference type="ARBA" id="ARBA00022729"/>
    </source>
</evidence>
<dbReference type="InterPro" id="IPR043504">
    <property type="entry name" value="Peptidase_S1_PA_chymotrypsin"/>
</dbReference>
<keyword evidence="3" id="KW-0732">Signal</keyword>
<dbReference type="GO" id="GO:0006508">
    <property type="term" value="P:proteolysis"/>
    <property type="evidence" value="ECO:0007669"/>
    <property type="project" value="UniProtKB-KW"/>
</dbReference>
<sequence>MTTLIDWSNFNSSLLIEVTRPTGVFTCTGVAINNNTVLTAAHCLEGEILKVRISNEASYKSKGKFWEIDSFEIHPDYDSKESNFRSDIAKIKLKGTLPKETKFYPIIKKDMNLSGKIMRLGYGARGAENVRTMVTPELRNIRPMEKILELNDMYSYSGDSGGPIFMQNNGQMYLVAIHSTLSFGPEGKHSFNPLLSSHREWIVA</sequence>
<dbReference type="GO" id="GO:0004252">
    <property type="term" value="F:serine-type endopeptidase activity"/>
    <property type="evidence" value="ECO:0007669"/>
    <property type="project" value="InterPro"/>
</dbReference>
<dbReference type="Proteomes" id="UP001324634">
    <property type="component" value="Chromosome"/>
</dbReference>
<keyword evidence="9" id="KW-1185">Reference proteome</keyword>
<evidence type="ECO:0000313" key="8">
    <source>
        <dbReference type="EMBL" id="WPU65801.1"/>
    </source>
</evidence>
<gene>
    <name evidence="8" type="ORF">SOO65_03480</name>
</gene>
<dbReference type="PROSITE" id="PS00134">
    <property type="entry name" value="TRYPSIN_HIS"/>
    <property type="match status" value="1"/>
</dbReference>
<feature type="domain" description="Peptidase S1" evidence="7">
    <location>
        <begin position="1"/>
        <end position="204"/>
    </location>
</feature>
<accession>A0AAX4HRD1</accession>
<dbReference type="SUPFAM" id="SSF50494">
    <property type="entry name" value="Trypsin-like serine proteases"/>
    <property type="match status" value="1"/>
</dbReference>
<dbReference type="InterPro" id="IPR009003">
    <property type="entry name" value="Peptidase_S1_PA"/>
</dbReference>
<dbReference type="AlphaFoldDB" id="A0AAX4HRD1"/>
<keyword evidence="2 6" id="KW-0645">Protease</keyword>
<dbReference type="EMBL" id="CP139487">
    <property type="protein sequence ID" value="WPU65801.1"/>
    <property type="molecule type" value="Genomic_DNA"/>
</dbReference>
<evidence type="ECO:0000256" key="4">
    <source>
        <dbReference type="ARBA" id="ARBA00022801"/>
    </source>
</evidence>
<protein>
    <recommendedName>
        <fullName evidence="6">Serine protease</fullName>
        <ecNumber evidence="6">3.4.21.-</ecNumber>
    </recommendedName>
</protein>
<dbReference type="Pfam" id="PF00089">
    <property type="entry name" value="Trypsin"/>
    <property type="match status" value="1"/>
</dbReference>
<evidence type="ECO:0000256" key="6">
    <source>
        <dbReference type="RuleBase" id="RU004296"/>
    </source>
</evidence>
<dbReference type="Gene3D" id="2.40.10.10">
    <property type="entry name" value="Trypsin-like serine proteases"/>
    <property type="match status" value="1"/>
</dbReference>
<keyword evidence="4 6" id="KW-0378">Hydrolase</keyword>
<proteinExistence type="inferred from homology"/>
<reference evidence="8 9" key="1">
    <citation type="submission" date="2023-11" db="EMBL/GenBank/DDBJ databases">
        <title>Peredibacter starrii A3.12.</title>
        <authorList>
            <person name="Mitchell R.J."/>
        </authorList>
    </citation>
    <scope>NUCLEOTIDE SEQUENCE [LARGE SCALE GENOMIC DNA]</scope>
    <source>
        <strain evidence="8 9">A3.12</strain>
    </source>
</reference>
<keyword evidence="5 6" id="KW-0720">Serine protease</keyword>
<evidence type="ECO:0000256" key="2">
    <source>
        <dbReference type="ARBA" id="ARBA00022670"/>
    </source>
</evidence>